<dbReference type="EMBL" id="BOOY01000027">
    <property type="protein sequence ID" value="GIJ04444.1"/>
    <property type="molecule type" value="Genomic_DNA"/>
</dbReference>
<dbReference type="Gene3D" id="3.90.550.10">
    <property type="entry name" value="Spore Coat Polysaccharide Biosynthesis Protein SpsA, Chain A"/>
    <property type="match status" value="1"/>
</dbReference>
<dbReference type="InterPro" id="IPR029044">
    <property type="entry name" value="Nucleotide-diphossugar_trans"/>
</dbReference>
<evidence type="ECO:0000256" key="2">
    <source>
        <dbReference type="ARBA" id="ARBA00022676"/>
    </source>
</evidence>
<evidence type="ECO:0000313" key="6">
    <source>
        <dbReference type="Proteomes" id="UP000652013"/>
    </source>
</evidence>
<dbReference type="PANTHER" id="PTHR43630">
    <property type="entry name" value="POLY-BETA-1,6-N-ACETYL-D-GLUCOSAMINE SYNTHASE"/>
    <property type="match status" value="1"/>
</dbReference>
<evidence type="ECO:0000256" key="3">
    <source>
        <dbReference type="ARBA" id="ARBA00022679"/>
    </source>
</evidence>
<proteinExistence type="inferred from homology"/>
<keyword evidence="3" id="KW-0808">Transferase</keyword>
<name>A0A8J3YAC8_9ACTN</name>
<organism evidence="5 6">
    <name type="scientific">Spirilliplanes yamanashiensis</name>
    <dbReference type="NCBI Taxonomy" id="42233"/>
    <lineage>
        <taxon>Bacteria</taxon>
        <taxon>Bacillati</taxon>
        <taxon>Actinomycetota</taxon>
        <taxon>Actinomycetes</taxon>
        <taxon>Micromonosporales</taxon>
        <taxon>Micromonosporaceae</taxon>
        <taxon>Spirilliplanes</taxon>
    </lineage>
</organism>
<feature type="transmembrane region" description="Helical" evidence="4">
    <location>
        <begin position="366"/>
        <end position="386"/>
    </location>
</feature>
<sequence>MSVVIVVLSVLVGGIATVTLWWTVHAWRTPETLAGTRFAEPDRHHELSFSLLLPARHEEGVLAHTVTRMLESTHTEYEIVVIVGHDDPGTSAVAERLARQRPDRVRVVVDHHPVKNKPRALNTALPTCRGQIVGVFDAEDVVHPELLHHVDHAFSTTGADVVQGGVQLINYHSSWYSLRNCLEYFFYFRSRLHLHAEKGFIPLGGNTVFVRTDVLRAAGGWDGDCLAEDCDLGVRLSSRGKKVVVAYDSMIVTREETPDSLGALVKQRTRWNQGFLQVLAKGDWKQLPTVWGRALALYTLSGPFLQAFSGVVTPLGLVLALTFDLPAAVALVTFLPFIPTLATLLFELVGLHDFGVQYGLRIKLRHYVLLAVGAPVYTLVLSYAAVRAVVRHLRGRNDWELTRHIGAHLGDAAVPAAAVVPAVGRAAVVPAPRDSTEVAA</sequence>
<feature type="transmembrane region" description="Helical" evidence="4">
    <location>
        <begin position="328"/>
        <end position="346"/>
    </location>
</feature>
<evidence type="ECO:0000256" key="4">
    <source>
        <dbReference type="SAM" id="Phobius"/>
    </source>
</evidence>
<dbReference type="AlphaFoldDB" id="A0A8J3YAC8"/>
<protein>
    <recommendedName>
        <fullName evidence="7">Glycosyltransferase</fullName>
    </recommendedName>
</protein>
<keyword evidence="4" id="KW-0472">Membrane</keyword>
<evidence type="ECO:0008006" key="7">
    <source>
        <dbReference type="Google" id="ProtNLM"/>
    </source>
</evidence>
<comment type="similarity">
    <text evidence="1">Belongs to the glycosyltransferase 2 family.</text>
</comment>
<evidence type="ECO:0000313" key="5">
    <source>
        <dbReference type="EMBL" id="GIJ04444.1"/>
    </source>
</evidence>
<keyword evidence="2" id="KW-0328">Glycosyltransferase</keyword>
<dbReference type="GO" id="GO:0016757">
    <property type="term" value="F:glycosyltransferase activity"/>
    <property type="evidence" value="ECO:0007669"/>
    <property type="project" value="UniProtKB-KW"/>
</dbReference>
<accession>A0A8J3YAC8</accession>
<reference evidence="5" key="1">
    <citation type="submission" date="2021-01" db="EMBL/GenBank/DDBJ databases">
        <title>Whole genome shotgun sequence of Spirilliplanes yamanashiensis NBRC 15828.</title>
        <authorList>
            <person name="Komaki H."/>
            <person name="Tamura T."/>
        </authorList>
    </citation>
    <scope>NUCLEOTIDE SEQUENCE</scope>
    <source>
        <strain evidence="5">NBRC 15828</strain>
    </source>
</reference>
<dbReference type="Proteomes" id="UP000652013">
    <property type="component" value="Unassembled WGS sequence"/>
</dbReference>
<evidence type="ECO:0000256" key="1">
    <source>
        <dbReference type="ARBA" id="ARBA00006739"/>
    </source>
</evidence>
<dbReference type="SUPFAM" id="SSF53448">
    <property type="entry name" value="Nucleotide-diphospho-sugar transferases"/>
    <property type="match status" value="1"/>
</dbReference>
<dbReference type="PANTHER" id="PTHR43630:SF1">
    <property type="entry name" value="POLY-BETA-1,6-N-ACETYL-D-GLUCOSAMINE SYNTHASE"/>
    <property type="match status" value="1"/>
</dbReference>
<dbReference type="RefSeq" id="WP_239107676.1">
    <property type="nucleotide sequence ID" value="NZ_BAAAGJ010000005.1"/>
</dbReference>
<gene>
    <name evidence="5" type="ORF">Sya03_37960</name>
</gene>
<keyword evidence="4" id="KW-1133">Transmembrane helix</keyword>
<keyword evidence="4" id="KW-0812">Transmembrane</keyword>
<keyword evidence="6" id="KW-1185">Reference proteome</keyword>
<comment type="caution">
    <text evidence="5">The sequence shown here is derived from an EMBL/GenBank/DDBJ whole genome shotgun (WGS) entry which is preliminary data.</text>
</comment>
<dbReference type="Pfam" id="PF13641">
    <property type="entry name" value="Glyco_tranf_2_3"/>
    <property type="match status" value="1"/>
</dbReference>
<feature type="transmembrane region" description="Helical" evidence="4">
    <location>
        <begin position="295"/>
        <end position="321"/>
    </location>
</feature>